<dbReference type="KEGG" id="phao:HF685_08040"/>
<dbReference type="AlphaFoldDB" id="A0A6H2DM78"/>
<evidence type="ECO:0000313" key="1">
    <source>
        <dbReference type="EMBL" id="QJB69237.1"/>
    </source>
</evidence>
<gene>
    <name evidence="1" type="ORF">HF685_08040</name>
</gene>
<evidence type="ECO:0000313" key="2">
    <source>
        <dbReference type="Proteomes" id="UP000501600"/>
    </source>
</evidence>
<dbReference type="RefSeq" id="WP_168819145.1">
    <property type="nucleotide sequence ID" value="NZ_CP051217.1"/>
</dbReference>
<name>A0A6H2DM78_9SPHN</name>
<dbReference type="Pfam" id="PF21716">
    <property type="entry name" value="dnstrm_HI1420"/>
    <property type="match status" value="1"/>
</dbReference>
<organism evidence="1 2">
    <name type="scientific">Parasphingorhabdus halotolerans</name>
    <dbReference type="NCBI Taxonomy" id="2725558"/>
    <lineage>
        <taxon>Bacteria</taxon>
        <taxon>Pseudomonadati</taxon>
        <taxon>Pseudomonadota</taxon>
        <taxon>Alphaproteobacteria</taxon>
        <taxon>Sphingomonadales</taxon>
        <taxon>Sphingomonadaceae</taxon>
        <taxon>Parasphingorhabdus</taxon>
    </lineage>
</organism>
<dbReference type="EMBL" id="CP051217">
    <property type="protein sequence ID" value="QJB69237.1"/>
    <property type="molecule type" value="Genomic_DNA"/>
</dbReference>
<dbReference type="NCBIfam" id="TIGR02684">
    <property type="entry name" value="dnstrm_HI1420"/>
    <property type="match status" value="1"/>
</dbReference>
<protein>
    <submittedName>
        <fullName evidence="1">Putative addiction module antidote protein</fullName>
    </submittedName>
</protein>
<keyword evidence="2" id="KW-1185">Reference proteome</keyword>
<sequence length="64" mass="7039">MTTTEFDAAEYLDSPVMIATYLQAAFEENDAALFRAALNDVARAKGMTAMAEESKITRQALCFI</sequence>
<reference evidence="1 2" key="1">
    <citation type="submission" date="2020-04" db="EMBL/GenBank/DDBJ databases">
        <title>Genome sequence for Sphingorhabdus sp. strain M1.</title>
        <authorList>
            <person name="Park S.-J."/>
        </authorList>
    </citation>
    <scope>NUCLEOTIDE SEQUENCE [LARGE SCALE GENOMIC DNA]</scope>
    <source>
        <strain evidence="1 2">JK6</strain>
    </source>
</reference>
<proteinExistence type="predicted"/>
<dbReference type="Proteomes" id="UP000501600">
    <property type="component" value="Chromosome"/>
</dbReference>
<accession>A0A6H2DM78</accession>
<dbReference type="InterPro" id="IPR014057">
    <property type="entry name" value="HI1420"/>
</dbReference>